<dbReference type="Gene3D" id="1.20.1720.10">
    <property type="entry name" value="Multidrug resistance protein D"/>
    <property type="match status" value="1"/>
</dbReference>
<evidence type="ECO:0000256" key="3">
    <source>
        <dbReference type="ARBA" id="ARBA00022448"/>
    </source>
</evidence>
<feature type="transmembrane region" description="Helical" evidence="8">
    <location>
        <begin position="349"/>
        <end position="372"/>
    </location>
</feature>
<feature type="domain" description="Major facilitator superfamily (MFS) profile" evidence="9">
    <location>
        <begin position="24"/>
        <end position="405"/>
    </location>
</feature>
<evidence type="ECO:0000259" key="9">
    <source>
        <dbReference type="PROSITE" id="PS50850"/>
    </source>
</evidence>
<feature type="transmembrane region" description="Helical" evidence="8">
    <location>
        <begin position="90"/>
        <end position="113"/>
    </location>
</feature>
<dbReference type="AlphaFoldDB" id="A0A923HX33"/>
<feature type="transmembrane region" description="Helical" evidence="8">
    <location>
        <begin position="119"/>
        <end position="136"/>
    </location>
</feature>
<dbReference type="GO" id="GO:1990961">
    <property type="term" value="P:xenobiotic detoxification by transmembrane export across the plasma membrane"/>
    <property type="evidence" value="ECO:0007669"/>
    <property type="project" value="InterPro"/>
</dbReference>
<feature type="transmembrane region" description="Helical" evidence="8">
    <location>
        <begin position="227"/>
        <end position="253"/>
    </location>
</feature>
<keyword evidence="4 8" id="KW-1003">Cell membrane</keyword>
<feature type="transmembrane region" description="Helical" evidence="8">
    <location>
        <begin position="292"/>
        <end position="311"/>
    </location>
</feature>
<evidence type="ECO:0000256" key="1">
    <source>
        <dbReference type="ARBA" id="ARBA00004651"/>
    </source>
</evidence>
<evidence type="ECO:0000256" key="5">
    <source>
        <dbReference type="ARBA" id="ARBA00022692"/>
    </source>
</evidence>
<keyword evidence="5 8" id="KW-0812">Transmembrane</keyword>
<evidence type="ECO:0000256" key="2">
    <source>
        <dbReference type="ARBA" id="ARBA00006236"/>
    </source>
</evidence>
<feature type="transmembrane region" description="Helical" evidence="8">
    <location>
        <begin position="179"/>
        <end position="197"/>
    </location>
</feature>
<evidence type="ECO:0000313" key="10">
    <source>
        <dbReference type="EMBL" id="MBC3887546.1"/>
    </source>
</evidence>
<comment type="subcellular location">
    <subcellularLocation>
        <location evidence="1 8">Cell membrane</location>
        <topology evidence="1 8">Multi-pass membrane protein</topology>
    </subcellularLocation>
</comment>
<dbReference type="PANTHER" id="PTHR23502">
    <property type="entry name" value="MAJOR FACILITATOR SUPERFAMILY"/>
    <property type="match status" value="1"/>
</dbReference>
<dbReference type="CDD" id="cd17320">
    <property type="entry name" value="MFS_MdfA_MDR_like"/>
    <property type="match status" value="1"/>
</dbReference>
<reference evidence="10" key="2">
    <citation type="submission" date="2020-10" db="EMBL/GenBank/DDBJ databases">
        <title>Comparative genomics of the Acetobacterium genus.</title>
        <authorList>
            <person name="Marshall C."/>
            <person name="May H."/>
            <person name="Norman S."/>
        </authorList>
    </citation>
    <scope>NUCLEOTIDE SEQUENCE</scope>
    <source>
        <strain evidence="10">DER-2019</strain>
    </source>
</reference>
<feature type="transmembrane region" description="Helical" evidence="8">
    <location>
        <begin position="148"/>
        <end position="173"/>
    </location>
</feature>
<keyword evidence="7 8" id="KW-0472">Membrane</keyword>
<keyword evidence="3 8" id="KW-0813">Transport</keyword>
<dbReference type="GO" id="GO:0005886">
    <property type="term" value="C:plasma membrane"/>
    <property type="evidence" value="ECO:0007669"/>
    <property type="project" value="UniProtKB-SubCell"/>
</dbReference>
<protein>
    <recommendedName>
        <fullName evidence="8">Bcr/CflA family efflux transporter</fullName>
    </recommendedName>
</protein>
<dbReference type="InterPro" id="IPR020846">
    <property type="entry name" value="MFS_dom"/>
</dbReference>
<dbReference type="PANTHER" id="PTHR23502:SF132">
    <property type="entry name" value="POLYAMINE TRANSPORTER 2-RELATED"/>
    <property type="match status" value="1"/>
</dbReference>
<organism evidence="10 11">
    <name type="scientific">Acetobacterium paludosum</name>
    <dbReference type="NCBI Taxonomy" id="52693"/>
    <lineage>
        <taxon>Bacteria</taxon>
        <taxon>Bacillati</taxon>
        <taxon>Bacillota</taxon>
        <taxon>Clostridia</taxon>
        <taxon>Eubacteriales</taxon>
        <taxon>Eubacteriaceae</taxon>
        <taxon>Acetobacterium</taxon>
    </lineage>
</organism>
<dbReference type="RefSeq" id="WP_148565918.1">
    <property type="nucleotide sequence ID" value="NZ_RXYA01000002.1"/>
</dbReference>
<comment type="similarity">
    <text evidence="2 8">Belongs to the major facilitator superfamily. Bcr/CmlA family.</text>
</comment>
<dbReference type="OrthoDB" id="9800416at2"/>
<evidence type="ECO:0000256" key="6">
    <source>
        <dbReference type="ARBA" id="ARBA00022989"/>
    </source>
</evidence>
<dbReference type="InterPro" id="IPR004812">
    <property type="entry name" value="Efflux_drug-R_Bcr/CmlA"/>
</dbReference>
<dbReference type="Pfam" id="PF07690">
    <property type="entry name" value="MFS_1"/>
    <property type="match status" value="1"/>
</dbReference>
<feature type="transmembrane region" description="Helical" evidence="8">
    <location>
        <begin position="24"/>
        <end position="46"/>
    </location>
</feature>
<accession>A0A923HX33</accession>
<feature type="transmembrane region" description="Helical" evidence="8">
    <location>
        <begin position="317"/>
        <end position="337"/>
    </location>
</feature>
<proteinExistence type="inferred from homology"/>
<evidence type="ECO:0000256" key="7">
    <source>
        <dbReference type="ARBA" id="ARBA00023136"/>
    </source>
</evidence>
<feature type="transmembrane region" description="Helical" evidence="8">
    <location>
        <begin position="265"/>
        <end position="285"/>
    </location>
</feature>
<keyword evidence="6 8" id="KW-1133">Transmembrane helix</keyword>
<evidence type="ECO:0000256" key="8">
    <source>
        <dbReference type="RuleBase" id="RU365088"/>
    </source>
</evidence>
<dbReference type="NCBIfam" id="TIGR00710">
    <property type="entry name" value="efflux_Bcr_CflA"/>
    <property type="match status" value="1"/>
</dbReference>
<dbReference type="GO" id="GO:0042910">
    <property type="term" value="F:xenobiotic transmembrane transporter activity"/>
    <property type="evidence" value="ECO:0007669"/>
    <property type="project" value="InterPro"/>
</dbReference>
<sequence>MTQSPNQLNLEVGNKQKYLGHKGLIVFMALMNMFIPLSTDMYLPALPSMNSYFGSSSAITNLTLSAFFLFYAVGILFWGPLSDKYGRKPILLVGSLLYAASSIACAMSINIYFLIAARILQGIGSGAITSVSMAVVKDSYSGKRRESILAICQSISGLAPMVAPIAGGLILSFSDWRGSFWALAIISLVNLGFSILFQETLKDEERYTGTLFGSLGRLVVVSKNKSFIIPALIFALSTLPFMGYIAVSSYVYVDYFGLSAQFYSYFFAANALLSIAGPFIYVKFLSNMNKKLFASMILALATLSGVLVMTLGTLTPILFWISFLFMSLSGAVMRPFSSNLLLDQQESDIGSVSSVMGTLFTVLGSIGMALASIPSGNIVFGLGLLITIFSLISLVSWNLFMKSKIPCVGVKNSSSN</sequence>
<dbReference type="Proteomes" id="UP000616595">
    <property type="component" value="Unassembled WGS sequence"/>
</dbReference>
<feature type="transmembrane region" description="Helical" evidence="8">
    <location>
        <begin position="378"/>
        <end position="400"/>
    </location>
</feature>
<gene>
    <name evidence="10" type="ORF">GH810_04410</name>
</gene>
<dbReference type="InterPro" id="IPR036259">
    <property type="entry name" value="MFS_trans_sf"/>
</dbReference>
<dbReference type="SUPFAM" id="SSF103473">
    <property type="entry name" value="MFS general substrate transporter"/>
    <property type="match status" value="1"/>
</dbReference>
<dbReference type="InterPro" id="IPR011701">
    <property type="entry name" value="MFS"/>
</dbReference>
<evidence type="ECO:0000256" key="4">
    <source>
        <dbReference type="ARBA" id="ARBA00022475"/>
    </source>
</evidence>
<evidence type="ECO:0000313" key="11">
    <source>
        <dbReference type="Proteomes" id="UP000616595"/>
    </source>
</evidence>
<comment type="caution">
    <text evidence="10">The sequence shown here is derived from an EMBL/GenBank/DDBJ whole genome shotgun (WGS) entry which is preliminary data.</text>
</comment>
<reference evidence="10" key="1">
    <citation type="submission" date="2019-10" db="EMBL/GenBank/DDBJ databases">
        <authorList>
            <person name="Ross D.E."/>
            <person name="Gulliver D."/>
        </authorList>
    </citation>
    <scope>NUCLEOTIDE SEQUENCE</scope>
    <source>
        <strain evidence="10">DER-2019</strain>
    </source>
</reference>
<keyword evidence="11" id="KW-1185">Reference proteome</keyword>
<dbReference type="EMBL" id="WJBD01000003">
    <property type="protein sequence ID" value="MBC3887546.1"/>
    <property type="molecule type" value="Genomic_DNA"/>
</dbReference>
<feature type="transmembrane region" description="Helical" evidence="8">
    <location>
        <begin position="58"/>
        <end position="78"/>
    </location>
</feature>
<dbReference type="PROSITE" id="PS50850">
    <property type="entry name" value="MFS"/>
    <property type="match status" value="1"/>
</dbReference>
<name>A0A923HX33_9FIRM</name>